<keyword evidence="3" id="KW-1185">Reference proteome</keyword>
<dbReference type="InterPro" id="IPR011055">
    <property type="entry name" value="Dup_hybrid_motif"/>
</dbReference>
<evidence type="ECO:0000256" key="1">
    <source>
        <dbReference type="SAM" id="MobiDB-lite"/>
    </source>
</evidence>
<gene>
    <name evidence="2" type="ORF">RS3R1_05950</name>
</gene>
<evidence type="ECO:0008006" key="4">
    <source>
        <dbReference type="Google" id="ProtNLM"/>
    </source>
</evidence>
<sequence length="796" mass="88684">MIISPPFIPAPVAGETDDAYLARAMVGGIPGDGGYPLSFDLNWHGGIHLTAPQEGGRTLPVRAICDGTLVYFRDSAPENDDLTNPLNFRGGWTDKGCVVLRHETEIGEEAESKVIFYSIYMHLSKINLTSPQIGKVVSRKESLGEAGSIYGAKGRIHFEIIADQSQITNITGRNTRELSYQAQNGRKNSCWGDMYFFVPPEVLIYGAPPNDRRESLNNASVVYRPPAMPPTVPVQEGGSTTSSVGNPATVGGYEPAVASLLQNGIFVRMRYEKGECQLTSFYLTGQEIGTQVEEPGYAYKLYDKAKQYYPQSPSAGYEILRFGRVLGPDNLQPTNAAHWRQIKFPGKSGEESKSGWVNLNADSVTRFSDADFPQWQGWHLVDDDTDTDSHCQSDFVKGILGLGTGTVEHENGDAVSVANSVGYSTLSDEQKKNLSERYTNERELSMSRLRSDDTQQSLKRLVCKFPTEWTADDFDTRYGWLLKVADGGPMPQEQYEKIKNHQNVLAFWEQANLVGVEKKHWHFPPVEFIRLFRKCGWLSGDELRKVLWPAPAAGKERASSLRVQTNKMLSKYQISNSKLRIAHFFAQVGIETGWWRTREEDGNEAYFRKNYEIMTPAEAGAEYDRCVTLNRDLPSGRRPVELPNPGSHPKPTINRPDYVATRPGQIATKAAGMDNGAANSSHGGMLGDGNRFHGRGFLQITGRRNYKSYEGYRGKNFTTDPNPPLLASDDYNACDASGFFWSREKINSRADKDATPETCRIVGSIINRGSPNKIPLHDIERKDALKSIWGVLNDEV</sequence>
<dbReference type="SUPFAM" id="SSF53955">
    <property type="entry name" value="Lysozyme-like"/>
    <property type="match status" value="1"/>
</dbReference>
<dbReference type="InterPro" id="IPR023346">
    <property type="entry name" value="Lysozyme-like_dom_sf"/>
</dbReference>
<evidence type="ECO:0000313" key="3">
    <source>
        <dbReference type="Proteomes" id="UP001145022"/>
    </source>
</evidence>
<dbReference type="CDD" id="cd12797">
    <property type="entry name" value="M23_peptidase"/>
    <property type="match status" value="1"/>
</dbReference>
<organism evidence="2 3">
    <name type="scientific">Pseudomonas atacamensis</name>
    <dbReference type="NCBI Taxonomy" id="2565368"/>
    <lineage>
        <taxon>Bacteria</taxon>
        <taxon>Pseudomonadati</taxon>
        <taxon>Pseudomonadota</taxon>
        <taxon>Gammaproteobacteria</taxon>
        <taxon>Pseudomonadales</taxon>
        <taxon>Pseudomonadaceae</taxon>
        <taxon>Pseudomonas</taxon>
    </lineage>
</organism>
<proteinExistence type="predicted"/>
<reference evidence="2" key="1">
    <citation type="journal article" date="2021" name="Sci. Rep.">
        <title>An efficient direct screening system for microorganisms that activate plant immune responses based on plant-microbe interactions using cultured plant cells.</title>
        <authorList>
            <person name="Kurokawa M."/>
            <person name="Nakano M."/>
            <person name="Kitahata N."/>
            <person name="Kuchitsu K."/>
            <person name="Furuya T."/>
        </authorList>
    </citation>
    <scope>NUCLEOTIDE SEQUENCE</scope>
    <source>
        <strain evidence="2">RS3R-1</strain>
    </source>
</reference>
<comment type="caution">
    <text evidence="2">The sequence shown here is derived from an EMBL/GenBank/DDBJ whole genome shotgun (WGS) entry which is preliminary data.</text>
</comment>
<protein>
    <recommendedName>
        <fullName evidence="4">Hydroxyethylthiazole kinase</fullName>
    </recommendedName>
</protein>
<dbReference type="RefSeq" id="WP_130900279.1">
    <property type="nucleotide sequence ID" value="NZ_BSCQ01000003.1"/>
</dbReference>
<evidence type="ECO:0000313" key="2">
    <source>
        <dbReference type="EMBL" id="GLH41508.1"/>
    </source>
</evidence>
<dbReference type="Gene3D" id="1.10.530.10">
    <property type="match status" value="1"/>
</dbReference>
<dbReference type="Proteomes" id="UP001145022">
    <property type="component" value="Unassembled WGS sequence"/>
</dbReference>
<name>A0ABQ5PDA4_9PSED</name>
<reference evidence="2" key="3">
    <citation type="journal article" date="2023" name="J. Biotechnol.">
        <title>Draft Genome Sequences of Endophytic Pseudomonas Strains, Isolated from the Interior of Brassicaceae Plants.</title>
        <authorList>
            <person name="Kaneko H."/>
            <person name="Furuya T."/>
        </authorList>
    </citation>
    <scope>NUCLEOTIDE SEQUENCE</scope>
    <source>
        <strain evidence="2">RS3R-1</strain>
    </source>
</reference>
<dbReference type="Gene3D" id="2.70.70.10">
    <property type="entry name" value="Glucose Permease (Domain IIA)"/>
    <property type="match status" value="1"/>
</dbReference>
<accession>A0ABQ5PDA4</accession>
<feature type="region of interest" description="Disordered" evidence="1">
    <location>
        <begin position="635"/>
        <end position="658"/>
    </location>
</feature>
<reference evidence="2" key="2">
    <citation type="submission" date="2022-11" db="EMBL/GenBank/DDBJ databases">
        <title>Draft genome sequencing of Pseudomonas atacamensis RS3R1.</title>
        <authorList>
            <person name="Furuya T."/>
            <person name="Kaneko H."/>
        </authorList>
    </citation>
    <scope>NUCLEOTIDE SEQUENCE</scope>
    <source>
        <strain evidence="2">RS3R-1</strain>
    </source>
</reference>
<dbReference type="EMBL" id="BSCQ01000003">
    <property type="protein sequence ID" value="GLH41508.1"/>
    <property type="molecule type" value="Genomic_DNA"/>
</dbReference>